<evidence type="ECO:0000256" key="1">
    <source>
        <dbReference type="HAMAP-Rule" id="MF_00645"/>
    </source>
</evidence>
<accession>A0A9X9T7E9</accession>
<dbReference type="Pfam" id="PF01871">
    <property type="entry name" value="AMMECR1"/>
    <property type="match status" value="1"/>
</dbReference>
<dbReference type="EMBL" id="CP113361">
    <property type="protein sequence ID" value="WAI01014.1"/>
    <property type="molecule type" value="Genomic_DNA"/>
</dbReference>
<feature type="domain" description="AMMECR1" evidence="2">
    <location>
        <begin position="7"/>
        <end position="189"/>
    </location>
</feature>
<dbReference type="NCBIfam" id="TIGR04335">
    <property type="entry name" value="AmmeMemoSam_A"/>
    <property type="match status" value="1"/>
</dbReference>
<dbReference type="GeneID" id="76835720"/>
<dbReference type="InterPro" id="IPR027485">
    <property type="entry name" value="AMMECR1_N"/>
</dbReference>
<dbReference type="NCBIfam" id="TIGR00296">
    <property type="entry name" value="TIGR00296 family protein"/>
    <property type="match status" value="1"/>
</dbReference>
<proteinExistence type="inferred from homology"/>
<dbReference type="Proteomes" id="UP001163096">
    <property type="component" value="Chromosome"/>
</dbReference>
<name>A0A9X9T7E9_METOG</name>
<dbReference type="Gene3D" id="3.30.1490.150">
    <property type="entry name" value="Hypothetical protein ph0010, domain 2"/>
    <property type="match status" value="1"/>
</dbReference>
<dbReference type="InterPro" id="IPR027623">
    <property type="entry name" value="AmmeMemoSam_A"/>
</dbReference>
<dbReference type="HAMAP" id="MF_00645">
    <property type="entry name" value="AMMECR1"/>
    <property type="match status" value="1"/>
</dbReference>
<gene>
    <name evidence="3" type="ORF">OU421_11420</name>
</gene>
<dbReference type="AlphaFoldDB" id="A0A9X9T7E9"/>
<dbReference type="Gene3D" id="3.30.700.20">
    <property type="entry name" value="Hypothetical protein ph0010, domain 1"/>
    <property type="match status" value="1"/>
</dbReference>
<dbReference type="SUPFAM" id="SSF143447">
    <property type="entry name" value="AMMECR1-like"/>
    <property type="match status" value="1"/>
</dbReference>
<protein>
    <recommendedName>
        <fullName evidence="1">Protein OU421_11420</fullName>
    </recommendedName>
</protein>
<dbReference type="InterPro" id="IPR023473">
    <property type="entry name" value="AMMECR1"/>
</dbReference>
<evidence type="ECO:0000313" key="4">
    <source>
        <dbReference type="Proteomes" id="UP001163096"/>
    </source>
</evidence>
<keyword evidence="4" id="KW-1185">Reference proteome</keyword>
<dbReference type="InterPro" id="IPR023472">
    <property type="entry name" value="Uncharacterised_MJ0810"/>
</dbReference>
<dbReference type="PANTHER" id="PTHR13016">
    <property type="entry name" value="AMMECR1 HOMOLOG"/>
    <property type="match status" value="1"/>
</dbReference>
<organism evidence="3 4">
    <name type="scientific">Methanogenium organophilum</name>
    <dbReference type="NCBI Taxonomy" id="2199"/>
    <lineage>
        <taxon>Archaea</taxon>
        <taxon>Methanobacteriati</taxon>
        <taxon>Methanobacteriota</taxon>
        <taxon>Stenosarchaea group</taxon>
        <taxon>Methanomicrobia</taxon>
        <taxon>Methanomicrobiales</taxon>
        <taxon>Methanomicrobiaceae</taxon>
        <taxon>Methanogenium</taxon>
    </lineage>
</organism>
<dbReference type="KEGG" id="mou:OU421_11420"/>
<dbReference type="RefSeq" id="WP_268186222.1">
    <property type="nucleotide sequence ID" value="NZ_CP113361.1"/>
</dbReference>
<reference evidence="3" key="1">
    <citation type="submission" date="2022-11" db="EMBL/GenBank/DDBJ databases">
        <title>Complete genome sequence of Methanogenium organophilum DSM 3596.</title>
        <authorList>
            <person name="Chen S.-C."/>
            <person name="Lai S.-J."/>
            <person name="You Y.-T."/>
        </authorList>
    </citation>
    <scope>NUCLEOTIDE SEQUENCE</scope>
    <source>
        <strain evidence="3">DSM 3596</strain>
    </source>
</reference>
<sequence>MDGISNEDGATAVKRARNVLQENIAGETMPELSMPPSFSEKRGVFVTLTRNGELRGCIGYPTPMLPLSEGIEEAALSAALDDPRFPPVTADELPDISIEVTVLTPPILVSSPPSERPEAVMVGKHGLIIAGYGRRGLLLPQVAVEYHWDARTFLDQVCIKAGLPPGTWRKDDTELYTFEGQIFYEEEHT</sequence>
<evidence type="ECO:0000259" key="2">
    <source>
        <dbReference type="PROSITE" id="PS51112"/>
    </source>
</evidence>
<evidence type="ECO:0000313" key="3">
    <source>
        <dbReference type="EMBL" id="WAI01014.1"/>
    </source>
</evidence>
<dbReference type="PROSITE" id="PS51112">
    <property type="entry name" value="AMMECR1"/>
    <property type="match status" value="1"/>
</dbReference>
<dbReference type="InterPro" id="IPR036071">
    <property type="entry name" value="AMMECR1_dom_sf"/>
</dbReference>
<dbReference type="PANTHER" id="PTHR13016:SF0">
    <property type="entry name" value="AMME SYNDROME CANDIDATE GENE 1 PROTEIN"/>
    <property type="match status" value="1"/>
</dbReference>
<dbReference type="InterPro" id="IPR002733">
    <property type="entry name" value="AMMECR1_domain"/>
</dbReference>